<keyword evidence="2" id="KW-1185">Reference proteome</keyword>
<accession>A0A182ZZF6</accession>
<dbReference type="AlphaFoldDB" id="A0A182ZZF6"/>
<protein>
    <submittedName>
        <fullName evidence="3">Perilipin-3-like</fullName>
    </submittedName>
</protein>
<gene>
    <name evidence="1" type="ORF">ECPE_LOCUS91</name>
</gene>
<evidence type="ECO:0000313" key="2">
    <source>
        <dbReference type="Proteomes" id="UP000272942"/>
    </source>
</evidence>
<sequence length="140" mass="15940">MSDLCGSECPNPNDHKELAYQLSLVPYVLNGLKKFETQSVEMLTDHGVLAHELTKSMDCILTLPSWLHSHRMRAKIQDAIETVQPQMRQLAQWLKVHVDQIQEMQIALERTDEKIHTFLTTVGLLGEPSGTRSDTECEKL</sequence>
<name>A0A182ZZF6_9TREM</name>
<reference evidence="3" key="1">
    <citation type="submission" date="2016-06" db="UniProtKB">
        <authorList>
            <consortium name="WormBaseParasite"/>
        </authorList>
    </citation>
    <scope>IDENTIFICATION</scope>
</reference>
<organism evidence="3">
    <name type="scientific">Echinostoma caproni</name>
    <dbReference type="NCBI Taxonomy" id="27848"/>
    <lineage>
        <taxon>Eukaryota</taxon>
        <taxon>Metazoa</taxon>
        <taxon>Spiralia</taxon>
        <taxon>Lophotrochozoa</taxon>
        <taxon>Platyhelminthes</taxon>
        <taxon>Trematoda</taxon>
        <taxon>Digenea</taxon>
        <taxon>Plagiorchiida</taxon>
        <taxon>Echinostomata</taxon>
        <taxon>Echinostomatoidea</taxon>
        <taxon>Echinostomatidae</taxon>
        <taxon>Echinostoma</taxon>
    </lineage>
</organism>
<dbReference type="EMBL" id="UZAN01000230">
    <property type="protein sequence ID" value="VDP18523.1"/>
    <property type="molecule type" value="Genomic_DNA"/>
</dbReference>
<evidence type="ECO:0000313" key="3">
    <source>
        <dbReference type="WBParaSite" id="ECPE_0000009001-mRNA-1"/>
    </source>
</evidence>
<reference evidence="1 2" key="2">
    <citation type="submission" date="2018-11" db="EMBL/GenBank/DDBJ databases">
        <authorList>
            <consortium name="Pathogen Informatics"/>
        </authorList>
    </citation>
    <scope>NUCLEOTIDE SEQUENCE [LARGE SCALE GENOMIC DNA]</scope>
    <source>
        <strain evidence="1 2">Egypt</strain>
    </source>
</reference>
<evidence type="ECO:0000313" key="1">
    <source>
        <dbReference type="EMBL" id="VDP18523.1"/>
    </source>
</evidence>
<proteinExistence type="predicted"/>
<dbReference type="Proteomes" id="UP000272942">
    <property type="component" value="Unassembled WGS sequence"/>
</dbReference>
<dbReference type="OrthoDB" id="6232743at2759"/>
<dbReference type="WBParaSite" id="ECPE_0000009001-mRNA-1">
    <property type="protein sequence ID" value="ECPE_0000009001-mRNA-1"/>
    <property type="gene ID" value="ECPE_0000009001"/>
</dbReference>